<evidence type="ECO:0000313" key="3">
    <source>
        <dbReference type="EMBL" id="NJC74300.1"/>
    </source>
</evidence>
<feature type="transmembrane region" description="Helical" evidence="1">
    <location>
        <begin position="6"/>
        <end position="24"/>
    </location>
</feature>
<protein>
    <recommendedName>
        <fullName evidence="2">Bacterial sugar transferase domain-containing protein</fullName>
    </recommendedName>
</protein>
<name>A0ABX0YA68_9ACTN</name>
<evidence type="ECO:0000313" key="4">
    <source>
        <dbReference type="Proteomes" id="UP000722989"/>
    </source>
</evidence>
<keyword evidence="1" id="KW-0812">Transmembrane</keyword>
<keyword evidence="1" id="KW-1133">Transmembrane helix</keyword>
<evidence type="ECO:0000259" key="2">
    <source>
        <dbReference type="Pfam" id="PF02397"/>
    </source>
</evidence>
<keyword evidence="4" id="KW-1185">Reference proteome</keyword>
<dbReference type="Proteomes" id="UP000722989">
    <property type="component" value="Unassembled WGS sequence"/>
</dbReference>
<accession>A0ABX0YA68</accession>
<dbReference type="InterPro" id="IPR003362">
    <property type="entry name" value="Bact_transf"/>
</dbReference>
<dbReference type="RefSeq" id="WP_167929201.1">
    <property type="nucleotide sequence ID" value="NZ_JAATVY010000057.1"/>
</dbReference>
<comment type="caution">
    <text evidence="3">The sequence shown here is derived from an EMBL/GenBank/DDBJ whole genome shotgun (WGS) entry which is preliminary data.</text>
</comment>
<feature type="transmembrane region" description="Helical" evidence="1">
    <location>
        <begin position="59"/>
        <end position="79"/>
    </location>
</feature>
<proteinExistence type="predicted"/>
<organism evidence="3 4">
    <name type="scientific">Planosporangium thailandense</name>
    <dbReference type="NCBI Taxonomy" id="765197"/>
    <lineage>
        <taxon>Bacteria</taxon>
        <taxon>Bacillati</taxon>
        <taxon>Actinomycetota</taxon>
        <taxon>Actinomycetes</taxon>
        <taxon>Micromonosporales</taxon>
        <taxon>Micromonosporaceae</taxon>
        <taxon>Planosporangium</taxon>
    </lineage>
</organism>
<feature type="domain" description="Bacterial sugar transferase" evidence="2">
    <location>
        <begin position="120"/>
        <end position="223"/>
    </location>
</feature>
<gene>
    <name evidence="3" type="ORF">HC031_31980</name>
</gene>
<dbReference type="EMBL" id="JAATVY010000057">
    <property type="protein sequence ID" value="NJC74300.1"/>
    <property type="molecule type" value="Genomic_DNA"/>
</dbReference>
<feature type="transmembrane region" description="Helical" evidence="1">
    <location>
        <begin position="36"/>
        <end position="53"/>
    </location>
</feature>
<feature type="transmembrane region" description="Helical" evidence="1">
    <location>
        <begin position="240"/>
        <end position="263"/>
    </location>
</feature>
<sequence>MNYALFFGSLLLVMVVIWLPMPAGQPHAPLRNYRNAFFISAAAMSCVGFVLYTNHWATGYAVLSPVVGALIGATAATLIDTGLVENAMPLVVPGAGNVEAGGPVRHHPRPSRRTHLLRAAGALVGVAVTWPVWLLVALAIWLEQPGPAFIVEDRLAGGGGEVPRLKFRTTSFEARSRTGGPPTLKVGVLLRLLRIDQLPHLVSLLALAVVLVWPAWLRPERVRGWVSGQIAVRRRHARRYLGLATVTASCAVLAVIVITNVVVPQQARHKRPAAGPTLAVPQAFDPSENAVLPHKRVVAFYGIPGSAVTGPAYTLDADMLERLRAQGAEYEKLDPAHPVALGIDVVASIADGDPGDTGTYSHRLDKATLDKYVDFCRTNNLLLFLDLNLGWSDPMQELQYFMPYLALPFVHLAIDPEWFFPRHNGVPGINLSNVRAADLNPVITAMAELPAKYRIPRKIVIMHQFRPTGDGLSDPYDPGSAEIADKRNMVDDPRVDVVWHVDSVGGWFGDIQDKTRQYSSWVRKDMERFNNFKYGGFKIFYQLESKNRLMTPKEVMTMLKPPPMVVTYGN</sequence>
<keyword evidence="1" id="KW-0472">Membrane</keyword>
<dbReference type="Pfam" id="PF02397">
    <property type="entry name" value="Bac_transf"/>
    <property type="match status" value="1"/>
</dbReference>
<feature type="transmembrane region" description="Helical" evidence="1">
    <location>
        <begin position="198"/>
        <end position="219"/>
    </location>
</feature>
<evidence type="ECO:0000256" key="1">
    <source>
        <dbReference type="SAM" id="Phobius"/>
    </source>
</evidence>
<feature type="transmembrane region" description="Helical" evidence="1">
    <location>
        <begin position="116"/>
        <end position="142"/>
    </location>
</feature>
<reference evidence="3 4" key="1">
    <citation type="submission" date="2020-03" db="EMBL/GenBank/DDBJ databases">
        <title>WGS of the type strain of Planosporangium spp.</title>
        <authorList>
            <person name="Thawai C."/>
        </authorList>
    </citation>
    <scope>NUCLEOTIDE SEQUENCE [LARGE SCALE GENOMIC DNA]</scope>
    <source>
        <strain evidence="3 4">TBRC 5610</strain>
    </source>
</reference>